<dbReference type="Proteomes" id="UP000030645">
    <property type="component" value="Unassembled WGS sequence"/>
</dbReference>
<dbReference type="AlphaFoldDB" id="W9SJ34"/>
<proteinExistence type="predicted"/>
<gene>
    <name evidence="1" type="ORF">L484_015223</name>
</gene>
<reference evidence="2" key="1">
    <citation type="submission" date="2013-01" db="EMBL/GenBank/DDBJ databases">
        <title>Draft Genome Sequence of a Mulberry Tree, Morus notabilis C.K. Schneid.</title>
        <authorList>
            <person name="He N."/>
            <person name="Zhao S."/>
        </authorList>
    </citation>
    <scope>NUCLEOTIDE SEQUENCE</scope>
</reference>
<name>W9SJ34_9ROSA</name>
<keyword evidence="2" id="KW-1185">Reference proteome</keyword>
<evidence type="ECO:0000313" key="2">
    <source>
        <dbReference type="Proteomes" id="UP000030645"/>
    </source>
</evidence>
<protein>
    <submittedName>
        <fullName evidence="1">Uncharacterized protein</fullName>
    </submittedName>
</protein>
<accession>W9SJ34</accession>
<dbReference type="EMBL" id="KE345665">
    <property type="protein sequence ID" value="EXC11003.1"/>
    <property type="molecule type" value="Genomic_DNA"/>
</dbReference>
<evidence type="ECO:0000313" key="1">
    <source>
        <dbReference type="EMBL" id="EXC11003.1"/>
    </source>
</evidence>
<organism evidence="1 2">
    <name type="scientific">Morus notabilis</name>
    <dbReference type="NCBI Taxonomy" id="981085"/>
    <lineage>
        <taxon>Eukaryota</taxon>
        <taxon>Viridiplantae</taxon>
        <taxon>Streptophyta</taxon>
        <taxon>Embryophyta</taxon>
        <taxon>Tracheophyta</taxon>
        <taxon>Spermatophyta</taxon>
        <taxon>Magnoliopsida</taxon>
        <taxon>eudicotyledons</taxon>
        <taxon>Gunneridae</taxon>
        <taxon>Pentapetalae</taxon>
        <taxon>rosids</taxon>
        <taxon>fabids</taxon>
        <taxon>Rosales</taxon>
        <taxon>Moraceae</taxon>
        <taxon>Moreae</taxon>
        <taxon>Morus</taxon>
    </lineage>
</organism>
<sequence length="135" mass="14773">MKKKSKIEETRGVRVKRERSVRFLKSDNTDYEGDEGQIGETGHDHVKAEIGSCAAREVQLKVNLSAKVLSLGAPNRNFDVKVKNSFLNAKFISEVCVVPDIGTPNLGKHRLGKSGLRACLSLLLPLCAAALLCRL</sequence>